<feature type="compositionally biased region" description="Basic and acidic residues" evidence="6">
    <location>
        <begin position="1432"/>
        <end position="1450"/>
    </location>
</feature>
<feature type="compositionally biased region" description="Basic and acidic residues" evidence="6">
    <location>
        <begin position="1264"/>
        <end position="1275"/>
    </location>
</feature>
<feature type="region of interest" description="Disordered" evidence="6">
    <location>
        <begin position="446"/>
        <end position="477"/>
    </location>
</feature>
<feature type="region of interest" description="Disordered" evidence="6">
    <location>
        <begin position="1783"/>
        <end position="1810"/>
    </location>
</feature>
<feature type="compositionally biased region" description="Basic and acidic residues" evidence="6">
    <location>
        <begin position="1206"/>
        <end position="1221"/>
    </location>
</feature>
<dbReference type="PROSITE" id="PS50309">
    <property type="entry name" value="DC"/>
    <property type="match status" value="2"/>
</dbReference>
<evidence type="ECO:0000256" key="5">
    <source>
        <dbReference type="ARBA" id="ARBA00023273"/>
    </source>
</evidence>
<evidence type="ECO:0000256" key="6">
    <source>
        <dbReference type="SAM" id="MobiDB-lite"/>
    </source>
</evidence>
<accession>A0ABR3LX41</accession>
<reference evidence="8 9" key="1">
    <citation type="submission" date="2023-09" db="EMBL/GenBank/DDBJ databases">
        <authorList>
            <person name="Wang M."/>
        </authorList>
    </citation>
    <scope>NUCLEOTIDE SEQUENCE [LARGE SCALE GENOMIC DNA]</scope>
    <source>
        <strain evidence="8">GT-2023</strain>
        <tissue evidence="8">Liver</tissue>
    </source>
</reference>
<feature type="compositionally biased region" description="Basic and acidic residues" evidence="6">
    <location>
        <begin position="978"/>
        <end position="988"/>
    </location>
</feature>
<evidence type="ECO:0000313" key="9">
    <source>
        <dbReference type="Proteomes" id="UP001558613"/>
    </source>
</evidence>
<organism evidence="8 9">
    <name type="scientific">Cirrhinus molitorella</name>
    <name type="common">mud carp</name>
    <dbReference type="NCBI Taxonomy" id="172907"/>
    <lineage>
        <taxon>Eukaryota</taxon>
        <taxon>Metazoa</taxon>
        <taxon>Chordata</taxon>
        <taxon>Craniata</taxon>
        <taxon>Vertebrata</taxon>
        <taxon>Euteleostomi</taxon>
        <taxon>Actinopterygii</taxon>
        <taxon>Neopterygii</taxon>
        <taxon>Teleostei</taxon>
        <taxon>Ostariophysi</taxon>
        <taxon>Cypriniformes</taxon>
        <taxon>Cyprinidae</taxon>
        <taxon>Labeoninae</taxon>
        <taxon>Labeonini</taxon>
        <taxon>Cirrhinus</taxon>
    </lineage>
</organism>
<dbReference type="CDD" id="cd17146">
    <property type="entry name" value="DCX1_RP1L1"/>
    <property type="match status" value="1"/>
</dbReference>
<sequence>MQRTTQGSFNANTCFQNEPHQFPHPPGSSFGSSLTAASPAKRITFYKSGDAQFKGVKMAIHKRSFRCFDALLDDLSQKVPLPFGVRTITTPRGTHSIKHLEQLEDGACYLCSDRRYVKPINMEAVGKRPAVWHHHSHPHSARRKPSRPEEPPSGHQHHHRHPKRIVLVKNNDPTVRRSIILSRRTARSLRVFLDEISELMQCHVKKLYTLEGRKIDNIQSLMQCPSVLVCVGREPFRPLLMESLKKLSDEKLPGMGARSHSSICSEGHESKKNVNFGLETKKSIIHPRSDSSNRSTRFSLSSEKSYQNGLCMTPGQSGCVSNCPYVKEVVLNDDIEKRVLVNKDGSLSVEMKVRFRLFNDETLQWSTEIKKSSVKVNDSGSVKDADYLQAKAEYSGPDSISPSETEEAFATKLHQKHIEETLHQNCCNHCQEYDIWKNPLHKDPGACKSPSSSASSHKVVRKKSSVDSTRTISRSSGEYTEHVVEKASCFQQTVEEGDTRVEYCAISRCCNRSEASAGVTSKSKRSCEDVCESRTKMKCSHIEPENSPMLHCEVIKVTEERPVSAVSNSSKVLESLKEDQDDDYDDLPPSVSRASHWSQSDHLESDYQPKCVHCCGYQSSARSYLSPRPPSKESSSAVHSLKLKKNKTPFAAPAEPDGMSTTSPVSKVSSRSHPCHCGAITPSSVVSEGGACSTNFRHSQASCKSRGEAITPGSNASDALEIHDKDAASRSLSATSGVSKRSGESGRCSCCGEHQRLNGNPEASEPVKADSVVSNSNKSAASTSNVNKCCEPVNMSEGEATGERSGSALSKHSYAASTTKISKKSNCSAHDASSVGKSSKYEHNESENVAERTKSATPVGSDCIVSEREPTPALVLTEMDKAEEKSQERAVSPLSTRSNLSAASRTSRKSKSEHSENAKTPKPCSPDDLEEVPSNLFNSQGDISEIAATQSHTTADNHCGQDTEFPQDVRSASAMSNKSDRSSEHPSHASEQTTKTVKSCCDLQDKVQCEAETERLCSPLSHCSKMSLKSNASSKDSHAKSKSKDRVPSAMSVKTNASKGSCRSRKSNHNVPKTTVTSEPNDTTPNEWATPKSESNRATSEMSQTSEKSNACSERSVKSGAKSIASQELENGKDLTQNALTVTSPLPRSKRSPSPKSKRSPSPRSTRSGEIKKTESRAASGMSVTSNVSLQSQRSSKCHCPSGNFRETKTEMLKEDPKDESDSLSGKSKRSAKSLMNDIKSSGNQFDEPLSPTSTASVSLGPVEELKGDDFDERPTSGMSATTEQAGHMLEMVNGVDAEERPRTEASINSAISDKSKKSHHKNCKTSVRAYSPVSAESVMSAELKKSKSGSQLNENNIRMPSTLSLSSSRTKSPSRVSQGSAKNTDMKKRDCEAVNNTNHAEMNEMSSKHDQCERTSEKATPESNYLNSSKTSEHSGKSKSGESTKVSDRSKCKRSKCSSQCLEINGLNIKYNGNDCGTVKSTTSDIKNDTSRPNSVGMSDISQNCINLPQEMTNKSKASFKHPGSSSDSVLSRALSAADLLKEIVGNVRPVSRGSKSVASGKNVDKEENKSQKSSRSKHSKVSISSECTNKVLMPSCLPNASPTEVVNDWLRNIPIDGHVYEMDAELTEDMTLTQGGEDTSQKDKVEAPESKIEVEEPHDDQAGENPIHDICVETELCNELEVSTIHPDREALTKQDSLQKQRHSSVQVMKVLLGPKLDRSSSLPEVSPVYGRKLSQSAQGLLDCLANLRLIDSDSKNEKHRKYNEIMMILQSLWLQKPSEDEQKKNLSAEDEFNPRSSSGVDVSSGSAGSVNGVVEKMTVQATILPIAEQEGSLQEKDEDDEVKSTAQACECLDPSKAPSDPVTPDIAERVQGSPVNAQLDDDQEKDDVESIEKKNESDQTPQTTSCKSSGNESSAMKSQENTSSGSPPSVQRAPLTKRISQDPDPVWVLSLLKKLEKQFMLHYADAMAEFKVRWDLDDNEMLDKMISELKEEVHKRIQSSINRELLKIQSRAGRGPRPPGNTLSRESTAQTEQRRKRLRVMRNKSILSRSDENYTASGTEYSDQRSDDEYCPCDACMKKKMASRAVQRAQALSLAPVMMEFDLRKILQTKKDPAQPTKPKIEQQHATNVTCAVDKEENNLEVVHEDVEDANDNTREMAGQEPDGDVNIVNEDKNAETIKDVSLDSETRDPNEEEANDKRDSGGEDEAENEEGEDANEELRDPNEEEANDKRDSTEAKIELQHATNVTCPVDKEENNLEVVHEDVEDSNDNTREMADQEPDDQDKNTESIKDVSLDSETRDPNEEEANVKKDSGGEDEVENEEGEDAKEELVVNGKTDSEEEKGVEIVEEEDCVMKESPEGDAANAENSDTPVEAEKEDEMTETGEEAGSGDKVAENGEESTEDKSAEDGGKSKDDAPETIEDETPNEESTSERNADGNQDGSVENYANEVGTLDTGQDEDRLEENSKANIEVELNGDGENETDKCSSVEEDLEKDKSDENVVDDSESALVKQATKTSVESQPGSVENQTAKLKDLQSFMESVESQADSMVVITKQPPYKEPHGPGKQKDMCNGFTEWQVSPKISNRANKQKTGQ</sequence>
<dbReference type="InterPro" id="IPR003533">
    <property type="entry name" value="Doublecortin_dom"/>
</dbReference>
<feature type="region of interest" description="Disordered" evidence="6">
    <location>
        <begin position="1553"/>
        <end position="1586"/>
    </location>
</feature>
<feature type="compositionally biased region" description="Polar residues" evidence="6">
    <location>
        <begin position="1182"/>
        <end position="1195"/>
    </location>
</feature>
<feature type="region of interest" description="Disordered" evidence="6">
    <location>
        <begin position="1"/>
        <end position="35"/>
    </location>
</feature>
<feature type="region of interest" description="Disordered" evidence="6">
    <location>
        <begin position="1026"/>
        <end position="1285"/>
    </location>
</feature>
<evidence type="ECO:0000256" key="1">
    <source>
        <dbReference type="ARBA" id="ARBA00004316"/>
    </source>
</evidence>
<feature type="region of interest" description="Disordered" evidence="6">
    <location>
        <begin position="759"/>
        <end position="997"/>
    </location>
</feature>
<feature type="compositionally biased region" description="Polar residues" evidence="6">
    <location>
        <begin position="1052"/>
        <end position="1061"/>
    </location>
</feature>
<evidence type="ECO:0000256" key="3">
    <source>
        <dbReference type="ARBA" id="ARBA00022490"/>
    </source>
</evidence>
<feature type="compositionally biased region" description="Basic and acidic residues" evidence="6">
    <location>
        <begin position="878"/>
        <end position="888"/>
    </location>
</feature>
<feature type="compositionally biased region" description="Basic and acidic residues" evidence="6">
    <location>
        <begin position="910"/>
        <end position="919"/>
    </location>
</feature>
<keyword evidence="9" id="KW-1185">Reference proteome</keyword>
<feature type="region of interest" description="Disordered" evidence="6">
    <location>
        <begin position="727"/>
        <end position="747"/>
    </location>
</feature>
<feature type="compositionally biased region" description="Basic and acidic residues" evidence="6">
    <location>
        <begin position="1891"/>
        <end position="1900"/>
    </location>
</feature>
<feature type="region of interest" description="Disordered" evidence="6">
    <location>
        <begin position="1635"/>
        <end position="1667"/>
    </location>
</feature>
<name>A0ABR3LX41_9TELE</name>
<feature type="compositionally biased region" description="Polar residues" evidence="6">
    <location>
        <begin position="1349"/>
        <end position="1360"/>
    </location>
</feature>
<feature type="region of interest" description="Disordered" evidence="6">
    <location>
        <begin position="128"/>
        <end position="163"/>
    </location>
</feature>
<feature type="compositionally biased region" description="Basic and acidic residues" evidence="6">
    <location>
        <begin position="2285"/>
        <end position="2316"/>
    </location>
</feature>
<feature type="compositionally biased region" description="Polar residues" evidence="6">
    <location>
        <begin position="730"/>
        <end position="739"/>
    </location>
</feature>
<dbReference type="Proteomes" id="UP001558613">
    <property type="component" value="Unassembled WGS sequence"/>
</dbReference>
<evidence type="ECO:0000256" key="4">
    <source>
        <dbReference type="ARBA" id="ARBA00022737"/>
    </source>
</evidence>
<feature type="compositionally biased region" description="Polar residues" evidence="6">
    <location>
        <begin position="935"/>
        <end position="956"/>
    </location>
</feature>
<feature type="compositionally biased region" description="Basic and acidic residues" evidence="6">
    <location>
        <begin position="1167"/>
        <end position="1176"/>
    </location>
</feature>
<feature type="compositionally biased region" description="Low complexity" evidence="6">
    <location>
        <begin position="769"/>
        <end position="788"/>
    </location>
</feature>
<feature type="compositionally biased region" description="Polar residues" evidence="6">
    <location>
        <begin position="1124"/>
        <end position="1143"/>
    </location>
</feature>
<feature type="compositionally biased region" description="Polar residues" evidence="6">
    <location>
        <begin position="807"/>
        <end position="828"/>
    </location>
</feature>
<feature type="compositionally biased region" description="Basic and acidic residues" evidence="6">
    <location>
        <begin position="1035"/>
        <end position="1047"/>
    </location>
</feature>
<evidence type="ECO:0000256" key="2">
    <source>
        <dbReference type="ARBA" id="ARBA00004496"/>
    </source>
</evidence>
<dbReference type="SMART" id="SM00537">
    <property type="entry name" value="DCX"/>
    <property type="match status" value="2"/>
</dbReference>
<comment type="subcellular location">
    <subcellularLocation>
        <location evidence="1">Cell projection</location>
    </subcellularLocation>
    <subcellularLocation>
        <location evidence="2">Cytoplasm</location>
    </subcellularLocation>
</comment>
<feature type="compositionally biased region" description="Low complexity" evidence="6">
    <location>
        <begin position="1799"/>
        <end position="1810"/>
    </location>
</feature>
<feature type="compositionally biased region" description="Basic residues" evidence="6">
    <location>
        <begin position="1148"/>
        <end position="1161"/>
    </location>
</feature>
<evidence type="ECO:0000259" key="7">
    <source>
        <dbReference type="PROSITE" id="PS50309"/>
    </source>
</evidence>
<feature type="compositionally biased region" description="Acidic residues" evidence="6">
    <location>
        <begin position="2317"/>
        <end position="2330"/>
    </location>
</feature>
<feature type="compositionally biased region" description="Basic and acidic residues" evidence="6">
    <location>
        <begin position="2173"/>
        <end position="2205"/>
    </location>
</feature>
<dbReference type="PANTHER" id="PTHR23005:SF3">
    <property type="entry name" value="RETINITIS PIGMENTOSA 1-LIKE 1 PROTEIN"/>
    <property type="match status" value="1"/>
</dbReference>
<comment type="caution">
    <text evidence="8">The sequence shown here is derived from an EMBL/GenBank/DDBJ whole genome shotgun (WGS) entry which is preliminary data.</text>
</comment>
<feature type="region of interest" description="Disordered" evidence="6">
    <location>
        <begin position="1297"/>
        <end position="1450"/>
    </location>
</feature>
<keyword evidence="3" id="KW-0963">Cytoplasm</keyword>
<dbReference type="Pfam" id="PF03607">
    <property type="entry name" value="DCX"/>
    <property type="match status" value="2"/>
</dbReference>
<dbReference type="Gene3D" id="3.10.20.230">
    <property type="entry name" value="Doublecortin domain"/>
    <property type="match status" value="2"/>
</dbReference>
<evidence type="ECO:0000313" key="8">
    <source>
        <dbReference type="EMBL" id="KAL1257450.1"/>
    </source>
</evidence>
<feature type="domain" description="Doublecortin" evidence="7">
    <location>
        <begin position="163"/>
        <end position="242"/>
    </location>
</feature>
<feature type="compositionally biased region" description="Low complexity" evidence="6">
    <location>
        <begin position="448"/>
        <end position="457"/>
    </location>
</feature>
<feature type="domain" description="Doublecortin" evidence="7">
    <location>
        <begin position="41"/>
        <end position="123"/>
    </location>
</feature>
<feature type="compositionally biased region" description="Basic and acidic residues" evidence="6">
    <location>
        <begin position="2405"/>
        <end position="2419"/>
    </location>
</feature>
<feature type="compositionally biased region" description="Acidic residues" evidence="6">
    <location>
        <begin position="2378"/>
        <end position="2388"/>
    </location>
</feature>
<feature type="region of interest" description="Disordered" evidence="6">
    <location>
        <begin position="2150"/>
        <end position="2510"/>
    </location>
</feature>
<keyword evidence="4" id="KW-0677">Repeat</keyword>
<dbReference type="EMBL" id="JAYMGO010000017">
    <property type="protein sequence ID" value="KAL1257450.1"/>
    <property type="molecule type" value="Genomic_DNA"/>
</dbReference>
<feature type="region of interest" description="Disordered" evidence="6">
    <location>
        <begin position="622"/>
        <end position="643"/>
    </location>
</feature>
<feature type="compositionally biased region" description="Polar residues" evidence="6">
    <location>
        <begin position="1239"/>
        <end position="1258"/>
    </location>
</feature>
<feature type="compositionally biased region" description="Basic and acidic residues" evidence="6">
    <location>
        <begin position="2253"/>
        <end position="2265"/>
    </location>
</feature>
<dbReference type="CDD" id="cd17148">
    <property type="entry name" value="DCX2_RP1L1"/>
    <property type="match status" value="1"/>
</dbReference>
<proteinExistence type="predicted"/>
<feature type="compositionally biased region" description="Acidic residues" evidence="6">
    <location>
        <begin position="2206"/>
        <end position="2219"/>
    </location>
</feature>
<feature type="compositionally biased region" description="Polar residues" evidence="6">
    <location>
        <begin position="1"/>
        <end position="19"/>
    </location>
</feature>
<feature type="compositionally biased region" description="Basic and acidic residues" evidence="6">
    <location>
        <begin position="2484"/>
        <end position="2502"/>
    </location>
</feature>
<feature type="compositionally biased region" description="Basic and acidic residues" evidence="6">
    <location>
        <begin position="1641"/>
        <end position="1667"/>
    </location>
</feature>
<feature type="compositionally biased region" description="Polar residues" evidence="6">
    <location>
        <begin position="2024"/>
        <end position="2034"/>
    </location>
</feature>
<feature type="compositionally biased region" description="Acidic residues" evidence="6">
    <location>
        <begin position="2341"/>
        <end position="2354"/>
    </location>
</feature>
<feature type="region of interest" description="Disordered" evidence="6">
    <location>
        <begin position="563"/>
        <end position="601"/>
    </location>
</feature>
<feature type="compositionally biased region" description="Basic and acidic residues" evidence="6">
    <location>
        <begin position="839"/>
        <end position="854"/>
    </location>
</feature>
<protein>
    <recommendedName>
        <fullName evidence="7">Doublecortin domain-containing protein</fullName>
    </recommendedName>
</protein>
<feature type="region of interest" description="Disordered" evidence="6">
    <location>
        <begin position="2010"/>
        <end position="2071"/>
    </location>
</feature>
<feature type="compositionally biased region" description="Basic residues" evidence="6">
    <location>
        <begin position="130"/>
        <end position="145"/>
    </location>
</feature>
<keyword evidence="5" id="KW-0966">Cell projection</keyword>
<gene>
    <name evidence="8" type="ORF">QQF64_010694</name>
</gene>
<feature type="compositionally biased region" description="Low complexity" evidence="6">
    <location>
        <begin position="1361"/>
        <end position="1378"/>
    </location>
</feature>
<feature type="compositionally biased region" description="Polar residues" evidence="6">
    <location>
        <begin position="1901"/>
        <end position="1932"/>
    </location>
</feature>
<feature type="compositionally biased region" description="Polar residues" evidence="6">
    <location>
        <begin position="1069"/>
        <end position="1113"/>
    </location>
</feature>
<dbReference type="PANTHER" id="PTHR23005">
    <property type="entry name" value="RETINITIS PIGMENTOSA 1 PROTEIN"/>
    <property type="match status" value="1"/>
</dbReference>
<dbReference type="SUPFAM" id="SSF89837">
    <property type="entry name" value="Doublecortin (DC)"/>
    <property type="match status" value="2"/>
</dbReference>
<feature type="compositionally biased region" description="Basic and acidic residues" evidence="6">
    <location>
        <begin position="1407"/>
        <end position="1421"/>
    </location>
</feature>
<dbReference type="InterPro" id="IPR036572">
    <property type="entry name" value="Doublecortin_dom_sf"/>
</dbReference>
<feature type="compositionally biased region" description="Basic and acidic residues" evidence="6">
    <location>
        <begin position="2220"/>
        <end position="2243"/>
    </location>
</feature>
<feature type="compositionally biased region" description="Polar residues" evidence="6">
    <location>
        <begin position="2048"/>
        <end position="2064"/>
    </location>
</feature>
<feature type="region of interest" description="Disordered" evidence="6">
    <location>
        <begin position="1832"/>
        <end position="1941"/>
    </location>
</feature>
<feature type="compositionally biased region" description="Acidic residues" evidence="6">
    <location>
        <begin position="2420"/>
        <end position="2429"/>
    </location>
</feature>